<keyword evidence="9" id="KW-1185">Reference proteome</keyword>
<proteinExistence type="inferred from homology"/>
<dbReference type="HOGENOM" id="CLU_025574_0_2_6"/>
<evidence type="ECO:0000256" key="2">
    <source>
        <dbReference type="ARBA" id="ARBA00022692"/>
    </source>
</evidence>
<keyword evidence="5 7" id="KW-0456">Lyase</keyword>
<dbReference type="KEGG" id="swp:swp_2833"/>
<dbReference type="OrthoDB" id="9814591at2"/>
<sequence length="336" mass="38274">MKKFLIGFLATGFTLLTIAALGGYWGYQTLTQFAQSPLEIDATQELEIQRGTSFNQFSQLLRQQSLIEDDGWKLKWLVRLNPELAQIKSGLYDAEPEDTVTSLLEKIVSGREKSFAVTLLEGQTVKEWQQQLLEQPKLKFNEGLFAQILLDNDDNSGLVEGKFFPDTYHYRANNSALTLLQESYRKMQVELESAWNSRQEGLPLKSSYELLILASIIEKETGKASERPWISAVFINRLNKGMRLQTDPTVIYGMGERYEGNITRKDLREKTAFNTYRINGLPPTPIAAPSLAAIQAAANPADVDYFYFVSRNDGSHVFSRTLQEHNRAVNKYQRNR</sequence>
<keyword evidence="3 7" id="KW-1133">Transmembrane helix</keyword>
<comment type="similarity">
    <text evidence="7">Belongs to the transglycosylase MltG family.</text>
</comment>
<accession>B8CPI3</accession>
<dbReference type="RefSeq" id="WP_020912913.1">
    <property type="nucleotide sequence ID" value="NC_011566.1"/>
</dbReference>
<dbReference type="Proteomes" id="UP000000753">
    <property type="component" value="Chromosome"/>
</dbReference>
<organism evidence="8 9">
    <name type="scientific">Shewanella piezotolerans (strain WP3 / JCM 13877)</name>
    <dbReference type="NCBI Taxonomy" id="225849"/>
    <lineage>
        <taxon>Bacteria</taxon>
        <taxon>Pseudomonadati</taxon>
        <taxon>Pseudomonadota</taxon>
        <taxon>Gammaproteobacteria</taxon>
        <taxon>Alteromonadales</taxon>
        <taxon>Shewanellaceae</taxon>
        <taxon>Shewanella</taxon>
    </lineage>
</organism>
<dbReference type="InterPro" id="IPR003770">
    <property type="entry name" value="MLTG-like"/>
</dbReference>
<dbReference type="HAMAP" id="MF_02065">
    <property type="entry name" value="MltG"/>
    <property type="match status" value="1"/>
</dbReference>
<evidence type="ECO:0000256" key="4">
    <source>
        <dbReference type="ARBA" id="ARBA00023136"/>
    </source>
</evidence>
<dbReference type="PANTHER" id="PTHR30518:SF2">
    <property type="entry name" value="ENDOLYTIC MUREIN TRANSGLYCOSYLASE"/>
    <property type="match status" value="1"/>
</dbReference>
<dbReference type="GO" id="GO:0009252">
    <property type="term" value="P:peptidoglycan biosynthetic process"/>
    <property type="evidence" value="ECO:0007669"/>
    <property type="project" value="UniProtKB-UniRule"/>
</dbReference>
<keyword evidence="1 7" id="KW-1003">Cell membrane</keyword>
<evidence type="ECO:0000256" key="5">
    <source>
        <dbReference type="ARBA" id="ARBA00023239"/>
    </source>
</evidence>
<gene>
    <name evidence="7" type="primary">mltG</name>
    <name evidence="8" type="ordered locus">swp_2833</name>
</gene>
<dbReference type="eggNOG" id="COG1559">
    <property type="taxonomic scope" value="Bacteria"/>
</dbReference>
<dbReference type="Gene3D" id="3.30.160.60">
    <property type="entry name" value="Classic Zinc Finger"/>
    <property type="match status" value="2"/>
</dbReference>
<dbReference type="GO" id="GO:0071555">
    <property type="term" value="P:cell wall organization"/>
    <property type="evidence" value="ECO:0007669"/>
    <property type="project" value="UniProtKB-KW"/>
</dbReference>
<dbReference type="EC" id="4.2.2.29" evidence="7"/>
<keyword evidence="2 7" id="KW-0812">Transmembrane</keyword>
<keyword evidence="6 7" id="KW-0961">Cell wall biogenesis/degradation</keyword>
<evidence type="ECO:0000256" key="7">
    <source>
        <dbReference type="HAMAP-Rule" id="MF_02065"/>
    </source>
</evidence>
<evidence type="ECO:0000256" key="3">
    <source>
        <dbReference type="ARBA" id="ARBA00022989"/>
    </source>
</evidence>
<name>B8CPI3_SHEPW</name>
<dbReference type="GO" id="GO:0008932">
    <property type="term" value="F:lytic endotransglycosylase activity"/>
    <property type="evidence" value="ECO:0007669"/>
    <property type="project" value="UniProtKB-UniRule"/>
</dbReference>
<dbReference type="GO" id="GO:0005886">
    <property type="term" value="C:plasma membrane"/>
    <property type="evidence" value="ECO:0007669"/>
    <property type="project" value="UniProtKB-UniRule"/>
</dbReference>
<dbReference type="Pfam" id="PF02618">
    <property type="entry name" value="YceG"/>
    <property type="match status" value="1"/>
</dbReference>
<feature type="site" description="Important for catalytic activity" evidence="7">
    <location>
        <position position="220"/>
    </location>
</feature>
<evidence type="ECO:0000256" key="1">
    <source>
        <dbReference type="ARBA" id="ARBA00022475"/>
    </source>
</evidence>
<comment type="catalytic activity">
    <reaction evidence="7">
        <text>a peptidoglycan chain = a peptidoglycan chain with N-acetyl-1,6-anhydromuramyl-[peptide] at the reducing end + a peptidoglycan chain with N-acetylglucosamine at the non-reducing end.</text>
        <dbReference type="EC" id="4.2.2.29"/>
    </reaction>
</comment>
<dbReference type="EMBL" id="CP000472">
    <property type="protein sequence ID" value="ACJ29559.1"/>
    <property type="molecule type" value="Genomic_DNA"/>
</dbReference>
<evidence type="ECO:0000256" key="6">
    <source>
        <dbReference type="ARBA" id="ARBA00023316"/>
    </source>
</evidence>
<protein>
    <recommendedName>
        <fullName evidence="7">Endolytic murein transglycosylase</fullName>
        <ecNumber evidence="7">4.2.2.29</ecNumber>
    </recommendedName>
    <alternativeName>
        <fullName evidence="7">Peptidoglycan lytic transglycosylase</fullName>
    </alternativeName>
    <alternativeName>
        <fullName evidence="7">Peptidoglycan polymerization terminase</fullName>
    </alternativeName>
</protein>
<evidence type="ECO:0000313" key="9">
    <source>
        <dbReference type="Proteomes" id="UP000000753"/>
    </source>
</evidence>
<keyword evidence="4 7" id="KW-0472">Membrane</keyword>
<evidence type="ECO:0000313" key="8">
    <source>
        <dbReference type="EMBL" id="ACJ29559.1"/>
    </source>
</evidence>
<dbReference type="NCBIfam" id="TIGR00247">
    <property type="entry name" value="endolytic transglycosylase MltG"/>
    <property type="match status" value="1"/>
</dbReference>
<dbReference type="AlphaFoldDB" id="B8CPI3"/>
<comment type="function">
    <text evidence="7">Functions as a peptidoglycan terminase that cleaves nascent peptidoglycan strands endolytically to terminate their elongation.</text>
</comment>
<dbReference type="STRING" id="225849.swp_2833"/>
<dbReference type="PANTHER" id="PTHR30518">
    <property type="entry name" value="ENDOLYTIC MUREIN TRANSGLYCOSYLASE"/>
    <property type="match status" value="1"/>
</dbReference>
<reference evidence="8 9" key="1">
    <citation type="journal article" date="2008" name="PLoS ONE">
        <title>Environmental adaptation: genomic analysis of the piezotolerant and psychrotolerant deep-sea iron reducing bacterium Shewanella piezotolerans WP3.</title>
        <authorList>
            <person name="Wang F."/>
            <person name="Wang J."/>
            <person name="Jian H."/>
            <person name="Zhang B."/>
            <person name="Li S."/>
            <person name="Wang F."/>
            <person name="Zeng X."/>
            <person name="Gao L."/>
            <person name="Bartlett D.H."/>
            <person name="Yu J."/>
            <person name="Hu S."/>
            <person name="Xiao X."/>
        </authorList>
    </citation>
    <scope>NUCLEOTIDE SEQUENCE [LARGE SCALE GENOMIC DNA]</scope>
    <source>
        <strain evidence="9">WP3 / JCM 13877</strain>
    </source>
</reference>
<keyword evidence="7" id="KW-0997">Cell inner membrane</keyword>
<dbReference type="CDD" id="cd08010">
    <property type="entry name" value="MltG_like"/>
    <property type="match status" value="1"/>
</dbReference>